<name>I4A2D3_ORNRL</name>
<dbReference type="GeneID" id="97258573"/>
<proteinExistence type="predicted"/>
<dbReference type="HOGENOM" id="CLU_2618319_0_0_10"/>
<protein>
    <submittedName>
        <fullName evidence="1">Uncharacterized protein</fullName>
    </submittedName>
</protein>
<dbReference type="EMBL" id="CP003283">
    <property type="protein sequence ID" value="AFL98117.1"/>
    <property type="molecule type" value="Genomic_DNA"/>
</dbReference>
<dbReference type="Proteomes" id="UP000006051">
    <property type="component" value="Chromosome"/>
</dbReference>
<dbReference type="RefSeq" id="WP_014791639.1">
    <property type="nucleotide sequence ID" value="NC_018016.1"/>
</dbReference>
<dbReference type="eggNOG" id="ENOG50317JN">
    <property type="taxonomic scope" value="Bacteria"/>
</dbReference>
<dbReference type="GeneID" id="71570022"/>
<evidence type="ECO:0000313" key="2">
    <source>
        <dbReference type="Proteomes" id="UP000006051"/>
    </source>
</evidence>
<keyword evidence="2" id="KW-1185">Reference proteome</keyword>
<dbReference type="PATRIC" id="fig|867902.3.peg.1919"/>
<accession>I4A2D3</accession>
<evidence type="ECO:0000313" key="1">
    <source>
        <dbReference type="EMBL" id="AFL98117.1"/>
    </source>
</evidence>
<dbReference type="KEGG" id="orh:Ornrh_1973"/>
<dbReference type="STRING" id="867902.Ornrh_1973"/>
<reference evidence="1 2" key="1">
    <citation type="submission" date="2012-06" db="EMBL/GenBank/DDBJ databases">
        <title>The complete genome of Ornithobacterium rhinotracheale DSM 15997.</title>
        <authorList>
            <consortium name="US DOE Joint Genome Institute (JGI-PGF)"/>
            <person name="Lucas S."/>
            <person name="Copeland A."/>
            <person name="Lapidus A."/>
            <person name="Goodwin L."/>
            <person name="Pitluck S."/>
            <person name="Peters L."/>
            <person name="Mikhailova N."/>
            <person name="Teshima H."/>
            <person name="Kyrpides N."/>
            <person name="Mavromatis K."/>
            <person name="Pagani I."/>
            <person name="Ivanova N."/>
            <person name="Ovchinnikova G."/>
            <person name="Zeytun A."/>
            <person name="Detter J.C."/>
            <person name="Han C."/>
            <person name="Land M."/>
            <person name="Hauser L."/>
            <person name="Markowitz V."/>
            <person name="Cheng J.-F."/>
            <person name="Hugenholtz P."/>
            <person name="Woyke T."/>
            <person name="Wu D."/>
            <person name="Lang E."/>
            <person name="Kopitz M."/>
            <person name="Brambilla E."/>
            <person name="Klenk H.-P."/>
            <person name="Eisen J.A."/>
        </authorList>
    </citation>
    <scope>NUCLEOTIDE SEQUENCE [LARGE SCALE GENOMIC DNA]</scope>
    <source>
        <strain evidence="2">ATCC 51463 / DSM 15997 / CCUG 23171 / LMG 9086</strain>
    </source>
</reference>
<organism evidence="1 2">
    <name type="scientific">Ornithobacterium rhinotracheale (strain ATCC 51463 / DSM 15997 / CCUG 23171 / CIP 104009 / LMG 9086)</name>
    <dbReference type="NCBI Taxonomy" id="867902"/>
    <lineage>
        <taxon>Bacteria</taxon>
        <taxon>Pseudomonadati</taxon>
        <taxon>Bacteroidota</taxon>
        <taxon>Flavobacteriia</taxon>
        <taxon>Flavobacteriales</taxon>
        <taxon>Weeksellaceae</taxon>
        <taxon>Ornithobacterium</taxon>
    </lineage>
</organism>
<gene>
    <name evidence="1" type="ordered locus">Ornrh_1973</name>
</gene>
<sequence length="94" mass="10647">MIDVPPGKFAEQFIKDLSRRDVNSLDQIKWIFNGAKKPIGKDGKAFKETMEKAIDNLPITDDLAKKILDNPDATKAILKNELKSKFNNIFKLSN</sequence>
<dbReference type="AlphaFoldDB" id="I4A2D3"/>